<dbReference type="InterPro" id="IPR027417">
    <property type="entry name" value="P-loop_NTPase"/>
</dbReference>
<dbReference type="InterPro" id="IPR014721">
    <property type="entry name" value="Ribsml_uS5_D2-typ_fold_subgr"/>
</dbReference>
<dbReference type="PRINTS" id="PR01874">
    <property type="entry name" value="DNAREPAIRADA"/>
</dbReference>
<keyword evidence="2 11" id="KW-0547">Nucleotide-binding</keyword>
<protein>
    <recommendedName>
        <fullName evidence="11 12">DNA repair protein RadA</fullName>
    </recommendedName>
</protein>
<evidence type="ECO:0000256" key="2">
    <source>
        <dbReference type="ARBA" id="ARBA00022741"/>
    </source>
</evidence>
<evidence type="ECO:0000256" key="5">
    <source>
        <dbReference type="ARBA" id="ARBA00022801"/>
    </source>
</evidence>
<dbReference type="Pfam" id="PF18073">
    <property type="entry name" value="Zn_ribbon_LapB"/>
    <property type="match status" value="1"/>
</dbReference>
<keyword evidence="8 11" id="KW-0346">Stress response</keyword>
<keyword evidence="3 11" id="KW-0227">DNA damage</keyword>
<evidence type="ECO:0000256" key="11">
    <source>
        <dbReference type="HAMAP-Rule" id="MF_01498"/>
    </source>
</evidence>
<evidence type="ECO:0000256" key="6">
    <source>
        <dbReference type="ARBA" id="ARBA00022833"/>
    </source>
</evidence>
<dbReference type="SUPFAM" id="SSF52540">
    <property type="entry name" value="P-loop containing nucleoside triphosphate hydrolases"/>
    <property type="match status" value="1"/>
</dbReference>
<dbReference type="NCBIfam" id="TIGR00416">
    <property type="entry name" value="sms"/>
    <property type="match status" value="1"/>
</dbReference>
<dbReference type="GO" id="GO:0000725">
    <property type="term" value="P:recombinational repair"/>
    <property type="evidence" value="ECO:0007669"/>
    <property type="project" value="UniProtKB-UniRule"/>
</dbReference>
<name>A0A6G1TX05_9BACT</name>
<keyword evidence="5" id="KW-0378">Hydrolase</keyword>
<dbReference type="SMART" id="SM00382">
    <property type="entry name" value="AAA"/>
    <property type="match status" value="1"/>
</dbReference>
<dbReference type="EMBL" id="VZCB01000003">
    <property type="protein sequence ID" value="MQN79449.1"/>
    <property type="molecule type" value="Genomic_DNA"/>
</dbReference>
<dbReference type="GO" id="GO:0003684">
    <property type="term" value="F:damaged DNA binding"/>
    <property type="evidence" value="ECO:0007669"/>
    <property type="project" value="InterPro"/>
</dbReference>
<comment type="function">
    <text evidence="11">Plays a role in repairing double-strand DNA breaks, probably involving stabilizing or processing branched DNA or blocked replication forks.</text>
</comment>
<dbReference type="SUPFAM" id="SSF54211">
    <property type="entry name" value="Ribosomal protein S5 domain 2-like"/>
    <property type="match status" value="1"/>
</dbReference>
<gene>
    <name evidence="11 15" type="primary">radA</name>
    <name evidence="15" type="ORF">F7D73_00400</name>
</gene>
<evidence type="ECO:0000256" key="12">
    <source>
        <dbReference type="NCBIfam" id="TIGR00416"/>
    </source>
</evidence>
<evidence type="ECO:0000313" key="15">
    <source>
        <dbReference type="EMBL" id="MQN79449.1"/>
    </source>
</evidence>
<dbReference type="OrthoDB" id="9803906at2"/>
<proteinExistence type="inferred from homology"/>
<keyword evidence="6 13" id="KW-0862">Zinc</keyword>
<evidence type="ECO:0000259" key="14">
    <source>
        <dbReference type="PROSITE" id="PS50162"/>
    </source>
</evidence>
<evidence type="ECO:0000256" key="9">
    <source>
        <dbReference type="ARBA" id="ARBA00023125"/>
    </source>
</evidence>
<dbReference type="PANTHER" id="PTHR32472:SF10">
    <property type="entry name" value="DNA REPAIR PROTEIN RADA-LIKE PROTEIN"/>
    <property type="match status" value="1"/>
</dbReference>
<dbReference type="InterPro" id="IPR020568">
    <property type="entry name" value="Ribosomal_Su5_D2-typ_SF"/>
</dbReference>
<dbReference type="CDD" id="cd01121">
    <property type="entry name" value="RadA_SMS_N"/>
    <property type="match status" value="1"/>
</dbReference>
<dbReference type="Proteomes" id="UP000480425">
    <property type="component" value="Unassembled WGS sequence"/>
</dbReference>
<dbReference type="GO" id="GO:0005829">
    <property type="term" value="C:cytosol"/>
    <property type="evidence" value="ECO:0007669"/>
    <property type="project" value="TreeGrafter"/>
</dbReference>
<comment type="domain">
    <text evidence="11">The middle region has homology to RecA with ATPase motifs including the RadA KNRFG motif, while the C-terminus is homologous to Lon protease.</text>
</comment>
<evidence type="ECO:0000256" key="13">
    <source>
        <dbReference type="RuleBase" id="RU003555"/>
    </source>
</evidence>
<dbReference type="GO" id="GO:0008270">
    <property type="term" value="F:zinc ion binding"/>
    <property type="evidence" value="ECO:0007669"/>
    <property type="project" value="UniProtKB-KW"/>
</dbReference>
<comment type="caution">
    <text evidence="15">The sequence shown here is derived from an EMBL/GenBank/DDBJ whole genome shotgun (WGS) entry which is preliminary data.</text>
</comment>
<keyword evidence="4 13" id="KW-0863">Zinc-finger</keyword>
<evidence type="ECO:0000256" key="1">
    <source>
        <dbReference type="ARBA" id="ARBA00022723"/>
    </source>
</evidence>
<dbReference type="PANTHER" id="PTHR32472">
    <property type="entry name" value="DNA REPAIR PROTEIN RADA"/>
    <property type="match status" value="1"/>
</dbReference>
<evidence type="ECO:0000256" key="8">
    <source>
        <dbReference type="ARBA" id="ARBA00023016"/>
    </source>
</evidence>
<dbReference type="InterPro" id="IPR003593">
    <property type="entry name" value="AAA+_ATPase"/>
</dbReference>
<keyword evidence="10 11" id="KW-0234">DNA repair</keyword>
<evidence type="ECO:0000256" key="3">
    <source>
        <dbReference type="ARBA" id="ARBA00022763"/>
    </source>
</evidence>
<feature type="binding site" evidence="11">
    <location>
        <begin position="113"/>
        <end position="120"/>
    </location>
    <ligand>
        <name>ATP</name>
        <dbReference type="ChEBI" id="CHEBI:30616"/>
    </ligand>
</feature>
<dbReference type="Gene3D" id="3.30.230.10">
    <property type="match status" value="1"/>
</dbReference>
<dbReference type="HAMAP" id="MF_01498">
    <property type="entry name" value="RadA_bact"/>
    <property type="match status" value="1"/>
</dbReference>
<evidence type="ECO:0000313" key="16">
    <source>
        <dbReference type="Proteomes" id="UP000480425"/>
    </source>
</evidence>
<sequence length="483" mass="53004">MAKDKIAYVCSNCGQESSKWMGKCPSCGQWNTFKEIRIAGDSGSQAAKNAGMTMRHGGAATMFGGQHSDNDAKPMKLRDISAIDEPRIDMRDEELNRVLGGGMVPGSITLLGGEPGIGKSTLTLQTILNMTDRRILYVSGEESAHQIKLRADRLAKGQAMLRGEEVVQPFDHITILCETQLEKIFSHIQEVAPEFIVIDSIQTIATEEVDSSPGSVSQVRECAAHLLRFAKTSGIPVILIGHINKEGTLAGPKILEHIVDTVIQFEGDQHYMYRILRSIKNRFGSTSELGIYEMLQGGLRQVSNPSELLLTEDHDGLSGVAISAAIEGVRPFLVETQALVSTAAYGTPQRSATGFDQRRLNMLLAVLEKRVGFKLMQKDVFLNIAGGLRVTDPAMDLSVLAAVLSSNVDTAIEQGWCMAGEVGLSGEVRPVSRIEQRIAEAEKLGFQHIIIPKYNYHGFDHQKYQIEIHPVRKVEEAFRCLFG</sequence>
<dbReference type="GO" id="GO:0005524">
    <property type="term" value="F:ATP binding"/>
    <property type="evidence" value="ECO:0007669"/>
    <property type="project" value="UniProtKB-UniRule"/>
</dbReference>
<keyword evidence="1 11" id="KW-0479">Metal-binding</keyword>
<dbReference type="InterPro" id="IPR004504">
    <property type="entry name" value="DNA_repair_RadA"/>
</dbReference>
<dbReference type="Pfam" id="PF13481">
    <property type="entry name" value="AAA_25"/>
    <property type="match status" value="1"/>
</dbReference>
<keyword evidence="7 11" id="KW-0067">ATP-binding</keyword>
<reference evidence="15 16" key="1">
    <citation type="submission" date="2019-09" db="EMBL/GenBank/DDBJ databases">
        <title>Distinct polysaccharide growth profiles of human intestinal Prevotella copri isolates.</title>
        <authorList>
            <person name="Fehlner-Peach H."/>
            <person name="Magnabosco C."/>
            <person name="Raghavan V."/>
            <person name="Scher J.U."/>
            <person name="Tett A."/>
            <person name="Cox L.M."/>
            <person name="Gottsegen C."/>
            <person name="Watters A."/>
            <person name="Wiltshire- Gordon J.D."/>
            <person name="Segata N."/>
            <person name="Bonneau R."/>
            <person name="Littman D.R."/>
        </authorList>
    </citation>
    <scope>NUCLEOTIDE SEQUENCE [LARGE SCALE GENOMIC DNA]</scope>
    <source>
        <strain evidence="16">iA622</strain>
    </source>
</reference>
<dbReference type="FunFam" id="3.30.230.10:FF:000049">
    <property type="entry name" value="DNA repair protein RadA"/>
    <property type="match status" value="1"/>
</dbReference>
<feature type="short sequence motif" description="RadA KNRFG motif" evidence="11">
    <location>
        <begin position="280"/>
        <end position="284"/>
    </location>
</feature>
<dbReference type="GO" id="GO:0016787">
    <property type="term" value="F:hydrolase activity"/>
    <property type="evidence" value="ECO:0007669"/>
    <property type="project" value="UniProtKB-KW"/>
</dbReference>
<evidence type="ECO:0000256" key="10">
    <source>
        <dbReference type="ARBA" id="ARBA00023204"/>
    </source>
</evidence>
<keyword evidence="9 11" id="KW-0238">DNA-binding</keyword>
<dbReference type="GO" id="GO:0140664">
    <property type="term" value="F:ATP-dependent DNA damage sensor activity"/>
    <property type="evidence" value="ECO:0007669"/>
    <property type="project" value="InterPro"/>
</dbReference>
<evidence type="ECO:0000256" key="7">
    <source>
        <dbReference type="ARBA" id="ARBA00022840"/>
    </source>
</evidence>
<dbReference type="Pfam" id="PF13541">
    <property type="entry name" value="ChlI"/>
    <property type="match status" value="1"/>
</dbReference>
<accession>A0A6G1TX05</accession>
<dbReference type="InterPro" id="IPR020588">
    <property type="entry name" value="RecA_ATP-bd"/>
</dbReference>
<evidence type="ECO:0000256" key="4">
    <source>
        <dbReference type="ARBA" id="ARBA00022771"/>
    </source>
</evidence>
<comment type="function">
    <text evidence="13">DNA-dependent ATPase involved in processing of recombination intermediates, plays a role in repairing DNA breaks. Stimulates the branch migration of RecA-mediated strand transfer reactions, allowing the 3' invading strand to extend heteroduplex DNA faster. Binds ssDNA in the presence of ADP but not other nucleotides, has ATPase activity that is stimulated by ssDNA and various branched DNA structures, but inhibited by SSB. Does not have RecA's homology-searching function.</text>
</comment>
<dbReference type="Gene3D" id="3.40.50.300">
    <property type="entry name" value="P-loop containing nucleotide triphosphate hydrolases"/>
    <property type="match status" value="1"/>
</dbReference>
<dbReference type="RefSeq" id="WP_153121775.1">
    <property type="nucleotide sequence ID" value="NZ_VZCB01000003.1"/>
</dbReference>
<dbReference type="AlphaFoldDB" id="A0A6G1TX05"/>
<dbReference type="InterPro" id="IPR041166">
    <property type="entry name" value="Rubredoxin_2"/>
</dbReference>
<comment type="similarity">
    <text evidence="11 13">Belongs to the RecA family. RadA subfamily.</text>
</comment>
<dbReference type="FunFam" id="3.40.50.300:FF:000050">
    <property type="entry name" value="DNA repair protein RadA"/>
    <property type="match status" value="1"/>
</dbReference>
<dbReference type="PROSITE" id="PS50162">
    <property type="entry name" value="RECA_2"/>
    <property type="match status" value="1"/>
</dbReference>
<feature type="region of interest" description="Lon-protease-like" evidence="11">
    <location>
        <begin position="379"/>
        <end position="483"/>
    </location>
</feature>
<organism evidence="15 16">
    <name type="scientific">Segatella copri</name>
    <dbReference type="NCBI Taxonomy" id="165179"/>
    <lineage>
        <taxon>Bacteria</taxon>
        <taxon>Pseudomonadati</taxon>
        <taxon>Bacteroidota</taxon>
        <taxon>Bacteroidia</taxon>
        <taxon>Bacteroidales</taxon>
        <taxon>Prevotellaceae</taxon>
        <taxon>Segatella</taxon>
    </lineage>
</organism>
<feature type="domain" description="RecA family profile 1" evidence="14">
    <location>
        <begin position="84"/>
        <end position="243"/>
    </location>
</feature>